<keyword evidence="3 8" id="KW-0812">Transmembrane</keyword>
<dbReference type="OrthoDB" id="784140at2759"/>
<gene>
    <name evidence="9" type="ORF">HUG17_3962</name>
</gene>
<evidence type="ECO:0000256" key="5">
    <source>
        <dbReference type="ARBA" id="ARBA00023136"/>
    </source>
</evidence>
<feature type="transmembrane region" description="Helical" evidence="8">
    <location>
        <begin position="348"/>
        <end position="366"/>
    </location>
</feature>
<evidence type="ECO:0000256" key="8">
    <source>
        <dbReference type="SAM" id="Phobius"/>
    </source>
</evidence>
<organism evidence="9">
    <name type="scientific">Dermatophagoides farinae</name>
    <name type="common">American house dust mite</name>
    <dbReference type="NCBI Taxonomy" id="6954"/>
    <lineage>
        <taxon>Eukaryota</taxon>
        <taxon>Metazoa</taxon>
        <taxon>Ecdysozoa</taxon>
        <taxon>Arthropoda</taxon>
        <taxon>Chelicerata</taxon>
        <taxon>Arachnida</taxon>
        <taxon>Acari</taxon>
        <taxon>Acariformes</taxon>
        <taxon>Sarcoptiformes</taxon>
        <taxon>Astigmata</taxon>
        <taxon>Psoroptidia</taxon>
        <taxon>Analgoidea</taxon>
        <taxon>Pyroglyphidae</taxon>
        <taxon>Dermatophagoidinae</taxon>
        <taxon>Dermatophagoides</taxon>
    </lineage>
</organism>
<keyword evidence="5 8" id="KW-0472">Membrane</keyword>
<proteinExistence type="inferred from homology"/>
<feature type="transmembrane region" description="Helical" evidence="8">
    <location>
        <begin position="6"/>
        <end position="22"/>
    </location>
</feature>
<feature type="transmembrane region" description="Helical" evidence="8">
    <location>
        <begin position="402"/>
        <end position="423"/>
    </location>
</feature>
<feature type="compositionally biased region" description="Polar residues" evidence="7">
    <location>
        <begin position="54"/>
        <end position="79"/>
    </location>
</feature>
<accession>A0A9D4NWD3</accession>
<evidence type="ECO:0000313" key="9">
    <source>
        <dbReference type="EMBL" id="KAH7639929.1"/>
    </source>
</evidence>
<dbReference type="PANTHER" id="PTHR13624">
    <property type="entry name" value="RE42071P"/>
    <property type="match status" value="1"/>
</dbReference>
<dbReference type="Pfam" id="PF10268">
    <property type="entry name" value="Tmemb_161AB"/>
    <property type="match status" value="1"/>
</dbReference>
<feature type="transmembrane region" description="Helical" evidence="8">
    <location>
        <begin position="307"/>
        <end position="328"/>
    </location>
</feature>
<dbReference type="EMBL" id="SDOV01000007">
    <property type="protein sequence ID" value="KAH7639929.1"/>
    <property type="molecule type" value="Genomic_DNA"/>
</dbReference>
<dbReference type="Proteomes" id="UP000828236">
    <property type="component" value="Unassembled WGS sequence"/>
</dbReference>
<dbReference type="GO" id="GO:0016020">
    <property type="term" value="C:membrane"/>
    <property type="evidence" value="ECO:0007669"/>
    <property type="project" value="UniProtKB-SubCell"/>
</dbReference>
<comment type="caution">
    <text evidence="9">The sequence shown here is derived from an EMBL/GenBank/DDBJ whole genome shotgun (WGS) entry which is preliminary data.</text>
</comment>
<evidence type="ECO:0000256" key="6">
    <source>
        <dbReference type="ARBA" id="ARBA00023180"/>
    </source>
</evidence>
<feature type="transmembrane region" description="Helical" evidence="8">
    <location>
        <begin position="139"/>
        <end position="160"/>
    </location>
</feature>
<comment type="similarity">
    <text evidence="2">Belongs to the TMEM161 family.</text>
</comment>
<keyword evidence="4 8" id="KW-1133">Transmembrane helix</keyword>
<evidence type="ECO:0000256" key="4">
    <source>
        <dbReference type="ARBA" id="ARBA00022989"/>
    </source>
</evidence>
<comment type="subcellular location">
    <subcellularLocation>
        <location evidence="1">Membrane</location>
        <topology evidence="1">Multi-pass membrane protein</topology>
    </subcellularLocation>
</comment>
<sequence>MAVFGFQLLLTIIILSILNKLSPKYSFARWILTKGGLIRYLHPTNEQLKEAIQQQSKNDEQQQLMGNKNSNSINHQTNQNHHRRSYRKNRRNNNHHFDEQHSSKPETFYVPKNLQLALDSEPLTLFNLVQLPYYNELQWLIDFSISTVFVYFFTEFYYTFIRDGMNDEYNLSIIWCLLSLGFVMKILCSITATYFRGEESIGERSICIVCFCIYLLVAMIILIADEETLEFGLIDAYRNFSYNAYRLLETQGAIENAYGPSSFLMIKFWLAITCGFIGALFAFPGLRIAQMHFDALVYAKGNQFITIMLHLAFVSPLFIVLAWIKPVARYYFVQRNSISNTTFESGRLILILLILALRFCLFRRYLQSYLNIAPQKISYLRKQTGKVTNIDIQKLIARVGHYLSVASLQYLTPLLLCLFITLLTKSTGDYKWTGTLLLSSSLNHTIDNYSLINNNDDNETAAASHHLNNSIMNNAGDNDDDDKTAEDVAKLALTMLRDVFNPIVLRGFIGFILWWTCSCWFFTSVVGFVYNSYFRT</sequence>
<feature type="transmembrane region" description="Helical" evidence="8">
    <location>
        <begin position="503"/>
        <end position="530"/>
    </location>
</feature>
<evidence type="ECO:0000256" key="3">
    <source>
        <dbReference type="ARBA" id="ARBA00022692"/>
    </source>
</evidence>
<reference evidence="9" key="2">
    <citation type="journal article" date="2021" name="World Allergy Organ. J.">
        <title>Chromosome-level assembly of Dermatophagoides farinae genome and transcriptome reveals two novel allergens Der f 37 and Der f 39.</title>
        <authorList>
            <person name="Chen J."/>
            <person name="Cai Z."/>
            <person name="Fan D."/>
            <person name="Hu J."/>
            <person name="Hou Y."/>
            <person name="He Y."/>
            <person name="Zhang Z."/>
            <person name="Zhao Z."/>
            <person name="Gao P."/>
            <person name="Hu W."/>
            <person name="Sun J."/>
            <person name="Li J."/>
            <person name="Ji K."/>
        </authorList>
    </citation>
    <scope>NUCLEOTIDE SEQUENCE</scope>
    <source>
        <strain evidence="9">JKM2019</strain>
    </source>
</reference>
<reference evidence="9" key="1">
    <citation type="submission" date="2020-06" db="EMBL/GenBank/DDBJ databases">
        <authorList>
            <person name="Ji K."/>
            <person name="Li J."/>
        </authorList>
    </citation>
    <scope>NUCLEOTIDE SEQUENCE</scope>
    <source>
        <strain evidence="9">JKM2019</strain>
        <tissue evidence="9">Whole body</tissue>
    </source>
</reference>
<keyword evidence="6" id="KW-0325">Glycoprotein</keyword>
<feature type="region of interest" description="Disordered" evidence="7">
    <location>
        <begin position="54"/>
        <end position="87"/>
    </location>
</feature>
<evidence type="ECO:0000256" key="1">
    <source>
        <dbReference type="ARBA" id="ARBA00004141"/>
    </source>
</evidence>
<feature type="transmembrane region" description="Helical" evidence="8">
    <location>
        <begin position="268"/>
        <end position="286"/>
    </location>
</feature>
<dbReference type="PANTHER" id="PTHR13624:SF6">
    <property type="entry name" value="EMEI"/>
    <property type="match status" value="1"/>
</dbReference>
<dbReference type="AlphaFoldDB" id="A0A9D4NWD3"/>
<feature type="transmembrane region" description="Helical" evidence="8">
    <location>
        <begin position="206"/>
        <end position="224"/>
    </location>
</feature>
<name>A0A9D4NWD3_DERFA</name>
<evidence type="ECO:0000256" key="2">
    <source>
        <dbReference type="ARBA" id="ARBA00009706"/>
    </source>
</evidence>
<protein>
    <submittedName>
        <fullName evidence="9">Transmembrane protein 161b-like protein</fullName>
    </submittedName>
</protein>
<evidence type="ECO:0000256" key="7">
    <source>
        <dbReference type="SAM" id="MobiDB-lite"/>
    </source>
</evidence>
<dbReference type="InterPro" id="IPR019395">
    <property type="entry name" value="Transmembrane_161A/B"/>
</dbReference>
<feature type="transmembrane region" description="Helical" evidence="8">
    <location>
        <begin position="172"/>
        <end position="194"/>
    </location>
</feature>